<evidence type="ECO:0000256" key="3">
    <source>
        <dbReference type="ARBA" id="ARBA00023121"/>
    </source>
</evidence>
<keyword evidence="2" id="KW-0445">Lipid transport</keyword>
<dbReference type="Gene3D" id="3.30.530.20">
    <property type="match status" value="1"/>
</dbReference>
<dbReference type="PANTHER" id="PTHR10658:SF54">
    <property type="entry name" value="CYTOPLASMIC PHOSPHATIDYLINOSITOL TRANSFER PROTEIN 1"/>
    <property type="match status" value="1"/>
</dbReference>
<protein>
    <recommendedName>
        <fullName evidence="5">Cytoplasmic phosphatidylinositol transfer protein 1</fullName>
    </recommendedName>
    <alternativeName>
        <fullName evidence="6">Retinal degeneration B homolog beta</fullName>
    </alternativeName>
</protein>
<reference evidence="8" key="1">
    <citation type="journal article" date="2010" name="BMC Genomics">
        <title>An insight into the sialome of Glossina morsitans morsitans.</title>
        <authorList>
            <person name="Alves-Silva J."/>
            <person name="Ribeiro J.M."/>
            <person name="Van Den Abbeele J."/>
            <person name="Attardo G."/>
            <person name="Hao Z."/>
            <person name="Haines L.R."/>
            <person name="Soares M.B."/>
            <person name="Berriman M."/>
            <person name="Aksoy S."/>
            <person name="Lehane M.J."/>
        </authorList>
    </citation>
    <scope>NUCLEOTIDE SEQUENCE</scope>
    <source>
        <tissue evidence="8">Salivary gland</tissue>
    </source>
</reference>
<dbReference type="PANTHER" id="PTHR10658">
    <property type="entry name" value="PHOSPHATIDYLINOSITOL TRANSFER PROTEIN"/>
    <property type="match status" value="1"/>
</dbReference>
<dbReference type="EMBL" id="EZ423158">
    <property type="protein sequence ID" value="ADD19434.1"/>
    <property type="molecule type" value="mRNA"/>
</dbReference>
<dbReference type="InterPro" id="IPR055261">
    <property type="entry name" value="PI_transfer_N"/>
</dbReference>
<accession>D3TP06</accession>
<dbReference type="GO" id="GO:0005634">
    <property type="term" value="C:nucleus"/>
    <property type="evidence" value="ECO:0007669"/>
    <property type="project" value="UniProtKB-ARBA"/>
</dbReference>
<dbReference type="AlphaFoldDB" id="D3TP06"/>
<evidence type="ECO:0000256" key="6">
    <source>
        <dbReference type="ARBA" id="ARBA00082927"/>
    </source>
</evidence>
<keyword evidence="1" id="KW-0813">Transport</keyword>
<organism evidence="8">
    <name type="scientific">Glossina morsitans morsitans</name>
    <name type="common">Savannah tsetse fly</name>
    <dbReference type="NCBI Taxonomy" id="37546"/>
    <lineage>
        <taxon>Eukaryota</taxon>
        <taxon>Metazoa</taxon>
        <taxon>Ecdysozoa</taxon>
        <taxon>Arthropoda</taxon>
        <taxon>Hexapoda</taxon>
        <taxon>Insecta</taxon>
        <taxon>Pterygota</taxon>
        <taxon>Neoptera</taxon>
        <taxon>Endopterygota</taxon>
        <taxon>Diptera</taxon>
        <taxon>Brachycera</taxon>
        <taxon>Muscomorpha</taxon>
        <taxon>Hippoboscoidea</taxon>
        <taxon>Glossinidae</taxon>
        <taxon>Glossina</taxon>
    </lineage>
</organism>
<dbReference type="SUPFAM" id="SSF55961">
    <property type="entry name" value="Bet v1-like"/>
    <property type="match status" value="1"/>
</dbReference>
<dbReference type="FunFam" id="3.30.530.20:FF:000011">
    <property type="entry name" value="cytoplasmic phosphatidylinositol transfer protein 1 isoform X2"/>
    <property type="match status" value="1"/>
</dbReference>
<name>D3TP06_GLOMM</name>
<dbReference type="InterPro" id="IPR001666">
    <property type="entry name" value="PI_transfer"/>
</dbReference>
<evidence type="ECO:0000256" key="1">
    <source>
        <dbReference type="ARBA" id="ARBA00022448"/>
    </source>
</evidence>
<reference evidence="8" key="2">
    <citation type="submission" date="2010-01" db="EMBL/GenBank/DDBJ databases">
        <authorList>
            <consortium name="International Glossina Genome Initiative"/>
            <person name="da Silva J."/>
            <person name="Ribeiro J.M.C."/>
            <person name="Abbeele J.V."/>
            <person name="Attardo G."/>
            <person name="Hao Z."/>
            <person name="Haines L.R."/>
            <person name="Soares M.B."/>
            <person name="Berriman M."/>
            <person name="Aksoy S."/>
            <person name="Lehane M.J."/>
        </authorList>
    </citation>
    <scope>NUCLEOTIDE SEQUENCE</scope>
    <source>
        <tissue evidence="8">Salivary gland</tissue>
    </source>
</reference>
<evidence type="ECO:0000256" key="2">
    <source>
        <dbReference type="ARBA" id="ARBA00023055"/>
    </source>
</evidence>
<comment type="similarity">
    <text evidence="4">Belongs to the PtdIns transfer protein family. PI transfer class IIB subfamily.</text>
</comment>
<dbReference type="GO" id="GO:0035091">
    <property type="term" value="F:phosphatidylinositol binding"/>
    <property type="evidence" value="ECO:0007669"/>
    <property type="project" value="TreeGrafter"/>
</dbReference>
<evidence type="ECO:0000313" key="8">
    <source>
        <dbReference type="EMBL" id="ADD19434.1"/>
    </source>
</evidence>
<evidence type="ECO:0000256" key="4">
    <source>
        <dbReference type="ARBA" id="ARBA00061154"/>
    </source>
</evidence>
<evidence type="ECO:0000259" key="7">
    <source>
        <dbReference type="Pfam" id="PF02121"/>
    </source>
</evidence>
<dbReference type="GO" id="GO:0008526">
    <property type="term" value="F:phosphatidylinositol transfer activity"/>
    <property type="evidence" value="ECO:0007669"/>
    <property type="project" value="TreeGrafter"/>
</dbReference>
<sequence>MVLTKEYRICMPLSCEEYQIGQLYMIARHSYEQSSNGEGVEIITNEPCEDETYGKGQYTEKRIHLSSRLPLWIQSICPRVFYITEKSWNFYPFTKTEYTCSFVPKLNILIRTKYEDNNGNSENSLNLTADQLKHRLVDNIDIAFDELSNGKHYKKEEDPKFFTSKKTNRGCLIEGWRDTDKPLMCSYKLVDVSFEVWGLQTKVEEFIHRSIRDILLLGHRQAFAWIDDWYDMSLDDVRAYEHETHQETNKKLNINNKTVNGNCNTIAIFEHQTNVTNGIVKILD</sequence>
<dbReference type="PRINTS" id="PR00391">
    <property type="entry name" value="PITRANSFER"/>
</dbReference>
<dbReference type="Pfam" id="PF02121">
    <property type="entry name" value="IP_trans"/>
    <property type="match status" value="1"/>
</dbReference>
<feature type="domain" description="Phosphatidylinositol transfer protein N-terminal" evidence="7">
    <location>
        <begin position="3"/>
        <end position="245"/>
    </location>
</feature>
<dbReference type="GO" id="GO:0005737">
    <property type="term" value="C:cytoplasm"/>
    <property type="evidence" value="ECO:0007669"/>
    <property type="project" value="UniProtKB-ARBA"/>
</dbReference>
<proteinExistence type="evidence at transcript level"/>
<evidence type="ECO:0000256" key="5">
    <source>
        <dbReference type="ARBA" id="ARBA00068698"/>
    </source>
</evidence>
<keyword evidence="3" id="KW-0446">Lipid-binding</keyword>
<dbReference type="InterPro" id="IPR023393">
    <property type="entry name" value="START-like_dom_sf"/>
</dbReference>